<keyword evidence="2" id="KW-1133">Transmembrane helix</keyword>
<keyword evidence="2" id="KW-0812">Transmembrane</keyword>
<dbReference type="EMBL" id="JADGJH010002999">
    <property type="protein sequence ID" value="KAJ3093697.1"/>
    <property type="molecule type" value="Genomic_DNA"/>
</dbReference>
<evidence type="ECO:0000256" key="2">
    <source>
        <dbReference type="SAM" id="Phobius"/>
    </source>
</evidence>
<keyword evidence="4" id="KW-1185">Reference proteome</keyword>
<evidence type="ECO:0008006" key="5">
    <source>
        <dbReference type="Google" id="ProtNLM"/>
    </source>
</evidence>
<name>A0AAD5SQK1_9FUNG</name>
<accession>A0AAD5SQK1</accession>
<protein>
    <recommendedName>
        <fullName evidence="5">BHLH domain-containing protein</fullName>
    </recommendedName>
</protein>
<evidence type="ECO:0000313" key="3">
    <source>
        <dbReference type="EMBL" id="KAJ3093697.1"/>
    </source>
</evidence>
<keyword evidence="2" id="KW-0472">Membrane</keyword>
<dbReference type="AlphaFoldDB" id="A0AAD5SQK1"/>
<gene>
    <name evidence="3" type="ORF">HK100_006448</name>
</gene>
<dbReference type="Proteomes" id="UP001211907">
    <property type="component" value="Unassembled WGS sequence"/>
</dbReference>
<sequence length="496" mass="54449">MNLKLGFDEFLLPAAEFGHPEQSSRDQTDQIISNRTDFEWMSELELELPSAPILPVPEATAITTATTASAFETLNDPHFWNISDALPDAFSHPFDGTNMNANLNNSLGLRIPNMLGQSPSLNPQSQSLPQLQSQQLLQRHSHTETTSLIPCQSPIITSGPSLFKLPYTPADSDVSFSNMSSNVDVNASAHTSFSRLTPAQMMHGIYDAMEDYESVTYVQPIVAPPAVIPAQPFEKIRNNSNNNFNVDMYPYSSPYSTPSLQPLTSGSALAASLSAQLQLLTPAPLVSPALTPTQIAFPPLGPSQFHVLNSPSLNPHAYPFSPAIIPSSSTAMQLRSPSLRPSNKSSPFFAASRSRSSSQLSSLASANPTSPLFMPYARLTKLPGAAVKLKKSTDPEVLLSKKNTRKEAEKVRRDLLKVGFEDLRAELPFVSGKSTNPSREILLENGKNLLFYIPVIFLRILFLVFIYIDRLQAEQFEKQAEIQALEDEILAIKTCF</sequence>
<organism evidence="3 4">
    <name type="scientific">Physocladia obscura</name>
    <dbReference type="NCBI Taxonomy" id="109957"/>
    <lineage>
        <taxon>Eukaryota</taxon>
        <taxon>Fungi</taxon>
        <taxon>Fungi incertae sedis</taxon>
        <taxon>Chytridiomycota</taxon>
        <taxon>Chytridiomycota incertae sedis</taxon>
        <taxon>Chytridiomycetes</taxon>
        <taxon>Chytridiales</taxon>
        <taxon>Chytriomycetaceae</taxon>
        <taxon>Physocladia</taxon>
    </lineage>
</organism>
<proteinExistence type="predicted"/>
<evidence type="ECO:0000313" key="4">
    <source>
        <dbReference type="Proteomes" id="UP001211907"/>
    </source>
</evidence>
<feature type="region of interest" description="Disordered" evidence="1">
    <location>
        <begin position="331"/>
        <end position="351"/>
    </location>
</feature>
<evidence type="ECO:0000256" key="1">
    <source>
        <dbReference type="SAM" id="MobiDB-lite"/>
    </source>
</evidence>
<feature type="transmembrane region" description="Helical" evidence="2">
    <location>
        <begin position="449"/>
        <end position="468"/>
    </location>
</feature>
<reference evidence="3" key="1">
    <citation type="submission" date="2020-05" db="EMBL/GenBank/DDBJ databases">
        <title>Phylogenomic resolution of chytrid fungi.</title>
        <authorList>
            <person name="Stajich J.E."/>
            <person name="Amses K."/>
            <person name="Simmons R."/>
            <person name="Seto K."/>
            <person name="Myers J."/>
            <person name="Bonds A."/>
            <person name="Quandt C.A."/>
            <person name="Barry K."/>
            <person name="Liu P."/>
            <person name="Grigoriev I."/>
            <person name="Longcore J.E."/>
            <person name="James T.Y."/>
        </authorList>
    </citation>
    <scope>NUCLEOTIDE SEQUENCE</scope>
    <source>
        <strain evidence="3">JEL0513</strain>
    </source>
</reference>
<comment type="caution">
    <text evidence="3">The sequence shown here is derived from an EMBL/GenBank/DDBJ whole genome shotgun (WGS) entry which is preliminary data.</text>
</comment>
<feature type="compositionally biased region" description="Polar residues" evidence="1">
    <location>
        <begin position="331"/>
        <end position="344"/>
    </location>
</feature>